<evidence type="ECO:0000313" key="2">
    <source>
        <dbReference type="EMBL" id="MBC2594947.1"/>
    </source>
</evidence>
<protein>
    <submittedName>
        <fullName evidence="2">Uncharacterized protein</fullName>
    </submittedName>
</protein>
<keyword evidence="1" id="KW-0472">Membrane</keyword>
<organism evidence="2 3">
    <name type="scientific">Ruficoccus amylovorans</name>
    <dbReference type="NCBI Taxonomy" id="1804625"/>
    <lineage>
        <taxon>Bacteria</taxon>
        <taxon>Pseudomonadati</taxon>
        <taxon>Verrucomicrobiota</taxon>
        <taxon>Opitutia</taxon>
        <taxon>Puniceicoccales</taxon>
        <taxon>Cerasicoccaceae</taxon>
        <taxon>Ruficoccus</taxon>
    </lineage>
</organism>
<dbReference type="RefSeq" id="WP_185675913.1">
    <property type="nucleotide sequence ID" value="NZ_JACHVB010000035.1"/>
</dbReference>
<evidence type="ECO:0000256" key="1">
    <source>
        <dbReference type="SAM" id="Phobius"/>
    </source>
</evidence>
<dbReference type="EMBL" id="JACHVB010000035">
    <property type="protein sequence ID" value="MBC2594947.1"/>
    <property type="molecule type" value="Genomic_DNA"/>
</dbReference>
<proteinExistence type="predicted"/>
<comment type="caution">
    <text evidence="2">The sequence shown here is derived from an EMBL/GenBank/DDBJ whole genome shotgun (WGS) entry which is preliminary data.</text>
</comment>
<dbReference type="AlphaFoldDB" id="A0A842HHC5"/>
<reference evidence="2 3" key="1">
    <citation type="submission" date="2020-07" db="EMBL/GenBank/DDBJ databases">
        <authorList>
            <person name="Feng X."/>
        </authorList>
    </citation>
    <scope>NUCLEOTIDE SEQUENCE [LARGE SCALE GENOMIC DNA]</scope>
    <source>
        <strain evidence="2 3">JCM31066</strain>
    </source>
</reference>
<keyword evidence="1" id="KW-0812">Transmembrane</keyword>
<keyword evidence="3" id="KW-1185">Reference proteome</keyword>
<feature type="transmembrane region" description="Helical" evidence="1">
    <location>
        <begin position="40"/>
        <end position="58"/>
    </location>
</feature>
<sequence>MPENEKKQVSKTGALVGGGVTGTVIFAVDKLVLPILNKPYGEYLIAGLAGIALVGVFIERIVRIKSNQDQ</sequence>
<feature type="transmembrane region" description="Helical" evidence="1">
    <location>
        <begin position="12"/>
        <end position="28"/>
    </location>
</feature>
<name>A0A842HHC5_9BACT</name>
<evidence type="ECO:0000313" key="3">
    <source>
        <dbReference type="Proteomes" id="UP000546464"/>
    </source>
</evidence>
<accession>A0A842HHC5</accession>
<gene>
    <name evidence="2" type="ORF">H5P28_11830</name>
</gene>
<dbReference type="Proteomes" id="UP000546464">
    <property type="component" value="Unassembled WGS sequence"/>
</dbReference>
<keyword evidence="1" id="KW-1133">Transmembrane helix</keyword>